<sequence length="509" mass="56772">MKRLRHQTRPLIAFTASALLFWALPNISHADSSSLAVLSNAPEASISRNTSPSVVSSPAEITPFVYTNQEADLWERIRAGYAIPDLSNKLVDNQLTWYSTRTDYILRTVQRGSRYLYHVVEELEKRGMPSELALLPFIESAFNPQAISTAKASGMWQFMAATGKDFNLKQNMFKDDRRGVLDSTDAALNYLERLYGMFGDWQLALAAYNWGEGSVQRAIKKQQALGLPVDFDSMSALMPAETRNYLPKLQAVKNIIGHPEQFNIALPKLENQPYFVTVEKTRDIDVRVAAQLAELPMDEFTALNPQFNRPVITGNSDTKILLPTDNAALFKENLSKWQGPLSSWSTYTVAKTEKIESLAHKLGHKPEFIREVNMIPASMLVKAGSTILVPKSEKTPDQDISPEIADKAQLVIEKGIATRQLHYRVGKKDNLNSIAQRYKVSVADLKSWNNLKRDNVNAGQNLQIQVPVLAKSRHITVASHSKPAHRNKLVASSGKTLVANAKSGRKPHG</sequence>
<proteinExistence type="inferred from homology"/>
<keyword evidence="2" id="KW-0732">Signal</keyword>
<gene>
    <name evidence="4" type="ORF">H8K26_08575</name>
</gene>
<dbReference type="CDD" id="cd00118">
    <property type="entry name" value="LysM"/>
    <property type="match status" value="1"/>
</dbReference>
<dbReference type="PROSITE" id="PS00922">
    <property type="entry name" value="TRANSGLYCOSYLASE"/>
    <property type="match status" value="1"/>
</dbReference>
<dbReference type="InterPro" id="IPR018392">
    <property type="entry name" value="LysM"/>
</dbReference>
<dbReference type="SMART" id="SM00257">
    <property type="entry name" value="LysM"/>
    <property type="match status" value="2"/>
</dbReference>
<dbReference type="Pfam" id="PF01464">
    <property type="entry name" value="SLT"/>
    <property type="match status" value="1"/>
</dbReference>
<dbReference type="SUPFAM" id="SSF54106">
    <property type="entry name" value="LysM domain"/>
    <property type="match status" value="1"/>
</dbReference>
<reference evidence="4 5" key="1">
    <citation type="submission" date="2020-08" db="EMBL/GenBank/DDBJ databases">
        <title>Novel species isolated from subtropical streams in China.</title>
        <authorList>
            <person name="Lu H."/>
        </authorList>
    </citation>
    <scope>NUCLEOTIDE SEQUENCE [LARGE SCALE GENOMIC DNA]</scope>
    <source>
        <strain evidence="4 5">CCTCC AB 2015119</strain>
    </source>
</reference>
<dbReference type="InterPro" id="IPR000189">
    <property type="entry name" value="Transglyc_AS"/>
</dbReference>
<evidence type="ECO:0000259" key="3">
    <source>
        <dbReference type="PROSITE" id="PS51782"/>
    </source>
</evidence>
<feature type="chain" id="PRO_5046500473" evidence="2">
    <location>
        <begin position="31"/>
        <end position="509"/>
    </location>
</feature>
<accession>A0ABR6XF02</accession>
<dbReference type="Proteomes" id="UP000637632">
    <property type="component" value="Unassembled WGS sequence"/>
</dbReference>
<dbReference type="Gene3D" id="3.10.350.10">
    <property type="entry name" value="LysM domain"/>
    <property type="match status" value="2"/>
</dbReference>
<keyword evidence="5" id="KW-1185">Reference proteome</keyword>
<dbReference type="RefSeq" id="WP_190478756.1">
    <property type="nucleotide sequence ID" value="NZ_JACOFT010000002.1"/>
</dbReference>
<evidence type="ECO:0000256" key="2">
    <source>
        <dbReference type="SAM" id="SignalP"/>
    </source>
</evidence>
<dbReference type="CDD" id="cd16894">
    <property type="entry name" value="MltD-like"/>
    <property type="match status" value="1"/>
</dbReference>
<dbReference type="InterPro" id="IPR036779">
    <property type="entry name" value="LysM_dom_sf"/>
</dbReference>
<comment type="similarity">
    <text evidence="1">Belongs to the transglycosylase Slt family.</text>
</comment>
<evidence type="ECO:0000313" key="5">
    <source>
        <dbReference type="Proteomes" id="UP000637632"/>
    </source>
</evidence>
<dbReference type="InterPro" id="IPR008258">
    <property type="entry name" value="Transglycosylase_SLT_dom_1"/>
</dbReference>
<evidence type="ECO:0000313" key="4">
    <source>
        <dbReference type="EMBL" id="MBC3811490.1"/>
    </source>
</evidence>
<comment type="caution">
    <text evidence="4">The sequence shown here is derived from an EMBL/GenBank/DDBJ whole genome shotgun (WGS) entry which is preliminary data.</text>
</comment>
<dbReference type="SUPFAM" id="SSF53955">
    <property type="entry name" value="Lysozyme-like"/>
    <property type="match status" value="1"/>
</dbReference>
<feature type="signal peptide" evidence="2">
    <location>
        <begin position="1"/>
        <end position="30"/>
    </location>
</feature>
<dbReference type="EMBL" id="JACOFT010000002">
    <property type="protein sequence ID" value="MBC3811490.1"/>
    <property type="molecule type" value="Genomic_DNA"/>
</dbReference>
<dbReference type="PROSITE" id="PS51782">
    <property type="entry name" value="LYSM"/>
    <property type="match status" value="1"/>
</dbReference>
<organism evidence="4 5">
    <name type="scientific">Undibacterium aquatile</name>
    <dbReference type="NCBI Taxonomy" id="1537398"/>
    <lineage>
        <taxon>Bacteria</taxon>
        <taxon>Pseudomonadati</taxon>
        <taxon>Pseudomonadota</taxon>
        <taxon>Betaproteobacteria</taxon>
        <taxon>Burkholderiales</taxon>
        <taxon>Oxalobacteraceae</taxon>
        <taxon>Undibacterium</taxon>
    </lineage>
</organism>
<feature type="domain" description="LysM" evidence="3">
    <location>
        <begin position="421"/>
        <end position="464"/>
    </location>
</feature>
<dbReference type="PANTHER" id="PTHR37423">
    <property type="entry name" value="SOLUBLE LYTIC MUREIN TRANSGLYCOSYLASE-RELATED"/>
    <property type="match status" value="1"/>
</dbReference>
<dbReference type="Pfam" id="PF01476">
    <property type="entry name" value="LysM"/>
    <property type="match status" value="1"/>
</dbReference>
<name>A0ABR6XF02_9BURK</name>
<protein>
    <submittedName>
        <fullName evidence="4">Transglycosylase SLT domain-containing protein</fullName>
    </submittedName>
</protein>
<dbReference type="Gene3D" id="1.10.530.10">
    <property type="match status" value="1"/>
</dbReference>
<evidence type="ECO:0000256" key="1">
    <source>
        <dbReference type="ARBA" id="ARBA00007734"/>
    </source>
</evidence>
<dbReference type="PANTHER" id="PTHR37423:SF2">
    <property type="entry name" value="MEMBRANE-BOUND LYTIC MUREIN TRANSGLYCOSYLASE C"/>
    <property type="match status" value="1"/>
</dbReference>
<dbReference type="InterPro" id="IPR023346">
    <property type="entry name" value="Lysozyme-like_dom_sf"/>
</dbReference>